<feature type="domain" description="Beta-lactamase-related" evidence="1">
    <location>
        <begin position="80"/>
        <end position="330"/>
    </location>
</feature>
<dbReference type="InterPro" id="IPR050789">
    <property type="entry name" value="Diverse_Enzym_Activities"/>
</dbReference>
<dbReference type="Pfam" id="PF00144">
    <property type="entry name" value="Beta-lactamase"/>
    <property type="match status" value="1"/>
</dbReference>
<dbReference type="Gene3D" id="3.40.710.10">
    <property type="entry name" value="DD-peptidase/beta-lactamase superfamily"/>
    <property type="match status" value="1"/>
</dbReference>
<dbReference type="InterPro" id="IPR001466">
    <property type="entry name" value="Beta-lactam-related"/>
</dbReference>
<dbReference type="PANTHER" id="PTHR43283:SF7">
    <property type="entry name" value="BETA-LACTAMASE-RELATED DOMAIN-CONTAINING PROTEIN"/>
    <property type="match status" value="1"/>
</dbReference>
<dbReference type="AlphaFoldDB" id="A0A1G5EHY3"/>
<dbReference type="RefSeq" id="WP_074462519.1">
    <property type="nucleotide sequence ID" value="NZ_FMUR01000011.1"/>
</dbReference>
<dbReference type="OrthoDB" id="9773047at2"/>
<evidence type="ECO:0000259" key="1">
    <source>
        <dbReference type="Pfam" id="PF00144"/>
    </source>
</evidence>
<evidence type="ECO:0000313" key="2">
    <source>
        <dbReference type="EMBL" id="SCY26391.1"/>
    </source>
</evidence>
<protein>
    <submittedName>
        <fullName evidence="2">CubicO group peptidase, beta-lactamase class C family</fullName>
    </submittedName>
</protein>
<dbReference type="SUPFAM" id="SSF56601">
    <property type="entry name" value="beta-lactamase/transpeptidase-like"/>
    <property type="match status" value="1"/>
</dbReference>
<proteinExistence type="predicted"/>
<keyword evidence="3" id="KW-1185">Reference proteome</keyword>
<name>A0A1G5EHY3_9FIRM</name>
<dbReference type="InterPro" id="IPR012338">
    <property type="entry name" value="Beta-lactam/transpept-like"/>
</dbReference>
<dbReference type="EMBL" id="FMUR01000011">
    <property type="protein sequence ID" value="SCY26391.1"/>
    <property type="molecule type" value="Genomic_DNA"/>
</dbReference>
<evidence type="ECO:0000313" key="3">
    <source>
        <dbReference type="Proteomes" id="UP000183047"/>
    </source>
</evidence>
<dbReference type="Proteomes" id="UP000183047">
    <property type="component" value="Unassembled WGS sequence"/>
</dbReference>
<accession>A0A1G5EHY3</accession>
<reference evidence="3" key="1">
    <citation type="submission" date="2016-10" db="EMBL/GenBank/DDBJ databases">
        <authorList>
            <person name="Varghese N."/>
            <person name="Submissions S."/>
        </authorList>
    </citation>
    <scope>NUCLEOTIDE SEQUENCE [LARGE SCALE GENOMIC DNA]</scope>
    <source>
        <strain evidence="3">XBD2006</strain>
    </source>
</reference>
<organism evidence="2 3">
    <name type="scientific">Butyrivibrio hungatei</name>
    <dbReference type="NCBI Taxonomy" id="185008"/>
    <lineage>
        <taxon>Bacteria</taxon>
        <taxon>Bacillati</taxon>
        <taxon>Bacillota</taxon>
        <taxon>Clostridia</taxon>
        <taxon>Lachnospirales</taxon>
        <taxon>Lachnospiraceae</taxon>
        <taxon>Butyrivibrio</taxon>
    </lineage>
</organism>
<sequence length="644" mass="72414">MAKAGLDIGELLLKIATGETGKISKVDYVAQKPRFNAESADDEQTLERCSPESQGVSSAFFTSLLRELAGNKECKMHKFMALRNGKVICECGFAPYSIDYWHVSYSMCKSIVAMAIGILIDEGKLSIVDKLDDIFDEQIGLLKFHRKTITVKNLLDMTSGSEFNEAGAISGNDWVSSFLEAGTKFEPGSQFEYNSMNTYMLSAIVTKVTGKSLFEFCKERIFNPMGIKRVFWESCPRKITKGGWGLFIRTEDMAKLGQLYLNKGKWNGVQIVPQKWVEESTTPQILTGRTDSTYYGYQLWINGDRQGSYAFNGMLGQNVFIYPDINMVVVTNAGNSDIFQTSIMAVKIREAVKNLKIDDDVALEENFSDQAVLKALCASISGKTVNYPAIVGGGWKRRTVKESSGRIGRRTLSYNCKRGSFKSSLNSFNMRNEGTFASRWLQKINGKIYDMENNNVGIFPIMMQVVHNNFTDGIKKIGFRLDEKGSFYIDIYEGNMLYELKSGFGGKRYITNINMHGEIYQVSLESYCRTDEYNRFVIRNEIIFLEEACSRTINIYFDDDASDREDGKGTFIYPSVPRGIEVRFFETPGDDMLIDAMKNVSSDGFGGLQGLIFGRIIKDGVKGLLEDAIKNMLEPKVRGVLSTR</sequence>
<dbReference type="PANTHER" id="PTHR43283">
    <property type="entry name" value="BETA-LACTAMASE-RELATED"/>
    <property type="match status" value="1"/>
</dbReference>
<gene>
    <name evidence="2" type="ORF">SAMN02910451_01936</name>
</gene>